<accession>A0ABU7Y0H2</accession>
<feature type="domain" description="Thioredoxin" evidence="1">
    <location>
        <begin position="237"/>
        <end position="395"/>
    </location>
</feature>
<dbReference type="Pfam" id="PF08534">
    <property type="entry name" value="Redoxin"/>
    <property type="match status" value="1"/>
</dbReference>
<gene>
    <name evidence="2" type="ORF">N1F79_21305</name>
</gene>
<organism evidence="2 3">
    <name type="scientific">Flavivirga spongiicola</name>
    <dbReference type="NCBI Taxonomy" id="421621"/>
    <lineage>
        <taxon>Bacteria</taxon>
        <taxon>Pseudomonadati</taxon>
        <taxon>Bacteroidota</taxon>
        <taxon>Flavobacteriia</taxon>
        <taxon>Flavobacteriales</taxon>
        <taxon>Flavobacteriaceae</taxon>
        <taxon>Flavivirga</taxon>
    </lineage>
</organism>
<dbReference type="Proteomes" id="UP001337305">
    <property type="component" value="Unassembled WGS sequence"/>
</dbReference>
<evidence type="ECO:0000313" key="3">
    <source>
        <dbReference type="Proteomes" id="UP001337305"/>
    </source>
</evidence>
<dbReference type="InterPro" id="IPR050553">
    <property type="entry name" value="Thioredoxin_ResA/DsbE_sf"/>
</dbReference>
<protein>
    <submittedName>
        <fullName evidence="2">TlpA family protein disulfide reductase</fullName>
    </submittedName>
</protein>
<dbReference type="InterPro" id="IPR013740">
    <property type="entry name" value="Redoxin"/>
</dbReference>
<dbReference type="PROSITE" id="PS51257">
    <property type="entry name" value="PROKAR_LIPOPROTEIN"/>
    <property type="match status" value="1"/>
</dbReference>
<evidence type="ECO:0000313" key="2">
    <source>
        <dbReference type="EMBL" id="MEF3835677.1"/>
    </source>
</evidence>
<dbReference type="EMBL" id="JAODOP010000004">
    <property type="protein sequence ID" value="MEF3835677.1"/>
    <property type="molecule type" value="Genomic_DNA"/>
</dbReference>
<keyword evidence="3" id="KW-1185">Reference proteome</keyword>
<sequence length="403" mass="45780">MKHIIITLLTLFVFACKQDIKINKLKTGTYRALLKVNETADLPFNFKVISENKLHILNAEEVIEVDDVTYKNDSVFIRMPVFEGYLVAKIENNKLVGRFVKAGLNRVMGFSAEKNRTRFDTSENAKHDISGNWETVFSPDSDANKYIAKGIFSQNGNMVTGTFRTTTGDYRYLEGVLDGNQLKLSTFDGAHAFFFSAMVTDSSMVGTFYSGDHFQEPFVAKRNNTYELPDANTLTFLKEGYDKVEFSFPDETGMMVSLNDARFKNKTVLVQIMGTWCPNCLDESKFYSEFYKNNRDKDIEIVALAFEYVKTEDAAFSNIKRLKDKTGIAYPVLLAQYGSSSKVKAQEKLPMLNHVLSYPTTIFIDKKRVVRKIHTGFNGPATGDKYVAFRKEFEAFVGEVLNE</sequence>
<dbReference type="CDD" id="cd02966">
    <property type="entry name" value="TlpA_like_family"/>
    <property type="match status" value="1"/>
</dbReference>
<reference evidence="2 3" key="1">
    <citation type="submission" date="2022-09" db="EMBL/GenBank/DDBJ databases">
        <title>Genome sequencing of Flavivirga sp. MEBiC05379.</title>
        <authorList>
            <person name="Oh H.-M."/>
            <person name="Kwon K.K."/>
            <person name="Park M.J."/>
            <person name="Yang S.-H."/>
        </authorList>
    </citation>
    <scope>NUCLEOTIDE SEQUENCE [LARGE SCALE GENOMIC DNA]</scope>
    <source>
        <strain evidence="2 3">MEBiC05379</strain>
    </source>
</reference>
<dbReference type="PANTHER" id="PTHR42852">
    <property type="entry name" value="THIOL:DISULFIDE INTERCHANGE PROTEIN DSBE"/>
    <property type="match status" value="1"/>
</dbReference>
<dbReference type="SUPFAM" id="SSF52833">
    <property type="entry name" value="Thioredoxin-like"/>
    <property type="match status" value="1"/>
</dbReference>
<dbReference type="InterPro" id="IPR036249">
    <property type="entry name" value="Thioredoxin-like_sf"/>
</dbReference>
<dbReference type="PANTHER" id="PTHR42852:SF13">
    <property type="entry name" value="PROTEIN DIPZ"/>
    <property type="match status" value="1"/>
</dbReference>
<proteinExistence type="predicted"/>
<dbReference type="RefSeq" id="WP_303307957.1">
    <property type="nucleotide sequence ID" value="NZ_JAODOP010000004.1"/>
</dbReference>
<comment type="caution">
    <text evidence="2">The sequence shown here is derived from an EMBL/GenBank/DDBJ whole genome shotgun (WGS) entry which is preliminary data.</text>
</comment>
<dbReference type="Gene3D" id="3.40.30.10">
    <property type="entry name" value="Glutaredoxin"/>
    <property type="match status" value="1"/>
</dbReference>
<dbReference type="InterPro" id="IPR013766">
    <property type="entry name" value="Thioredoxin_domain"/>
</dbReference>
<dbReference type="PROSITE" id="PS51352">
    <property type="entry name" value="THIOREDOXIN_2"/>
    <property type="match status" value="1"/>
</dbReference>
<name>A0ABU7Y0H2_9FLAO</name>
<evidence type="ECO:0000259" key="1">
    <source>
        <dbReference type="PROSITE" id="PS51352"/>
    </source>
</evidence>